<keyword evidence="1" id="KW-0472">Membrane</keyword>
<evidence type="ECO:0000256" key="1">
    <source>
        <dbReference type="SAM" id="Phobius"/>
    </source>
</evidence>
<sequence>MDHRSYADAELAESWMHENLVQWIDRFRSVVAIYSNALFEVAGTLSVCVLFWFAYPGVTEKCLACVVPTASILVPTLCLAIACCCQKELLRYSGSSTIACVAIETGVTVMTGFCCHRTSLGLGFALTMLALIVCNTVTFYAGRNATRWRIFFCGYGWCLLCFFFFITFAKAAIIYKIFTVMYFCLVSGVAYLLVYQLLQIMYPSPSETLTEAAELARSLAVYTAVIAMFNALTMVFSVNQWMGKIIAAMNQTAGSSWSWLLMNKP</sequence>
<accession>A0A0F7GA07</accession>
<dbReference type="KEGG" id="vg:24284811"/>
<dbReference type="EMBL" id="KR351281">
    <property type="protein sequence ID" value="AKG51558.1"/>
    <property type="molecule type" value="Genomic_DNA"/>
</dbReference>
<organism evidence="2 3">
    <name type="scientific">Papiine betaherpesvirus 4</name>
    <dbReference type="NCBI Taxonomy" id="2560624"/>
    <lineage>
        <taxon>Viruses</taxon>
        <taxon>Duplodnaviria</taxon>
        <taxon>Heunggongvirae</taxon>
        <taxon>Peploviricota</taxon>
        <taxon>Herviviricetes</taxon>
        <taxon>Herpesvirales</taxon>
        <taxon>Orthoherpesviridae</taxon>
        <taxon>Betaherpesvirinae</taxon>
        <taxon>Cytomegalovirus</taxon>
        <taxon>Cytomegalovirus papiinebeta4</taxon>
    </lineage>
</organism>
<evidence type="ECO:0000313" key="3">
    <source>
        <dbReference type="Proteomes" id="UP000171701"/>
    </source>
</evidence>
<keyword evidence="1" id="KW-1133">Transmembrane helix</keyword>
<keyword evidence="3" id="KW-1185">Reference proteome</keyword>
<proteinExistence type="predicted"/>
<feature type="transmembrane region" description="Helical" evidence="1">
    <location>
        <begin position="33"/>
        <end position="55"/>
    </location>
</feature>
<protein>
    <submittedName>
        <fullName evidence="2">US18</fullName>
    </submittedName>
</protein>
<dbReference type="Proteomes" id="UP000171701">
    <property type="component" value="Segment"/>
</dbReference>
<feature type="transmembrane region" description="Helical" evidence="1">
    <location>
        <begin position="180"/>
        <end position="198"/>
    </location>
</feature>
<name>A0A0F7GA07_9BETA</name>
<feature type="transmembrane region" description="Helical" evidence="1">
    <location>
        <begin position="148"/>
        <end position="168"/>
    </location>
</feature>
<dbReference type="OrthoDB" id="26884at10239"/>
<feature type="transmembrane region" description="Helical" evidence="1">
    <location>
        <begin position="62"/>
        <end position="82"/>
    </location>
</feature>
<feature type="transmembrane region" description="Helical" evidence="1">
    <location>
        <begin position="122"/>
        <end position="142"/>
    </location>
</feature>
<feature type="transmembrane region" description="Helical" evidence="1">
    <location>
        <begin position="218"/>
        <end position="239"/>
    </location>
</feature>
<reference evidence="2 3" key="1">
    <citation type="journal article" date="2001" name="Arch. Virol.">
        <title>Isolation and characterization of an endogenous cytomegalovirus (BaCMV) from baboons.</title>
        <authorList>
            <person name="Blewett E.L."/>
            <person name="White G."/>
            <person name="Saliki J.T."/>
            <person name="Eberle R."/>
        </authorList>
    </citation>
    <scope>NUCLEOTIDE SEQUENCE [LARGE SCALE GENOMIC DNA]</scope>
    <source>
        <strain evidence="2">OCOM4-52</strain>
    </source>
</reference>
<keyword evidence="1" id="KW-0812">Transmembrane</keyword>
<reference evidence="2 3" key="2">
    <citation type="journal article" date="2015" name="Genome Announc.">
        <title>Complete Genome Sequences of Mandrillus leucophaeus and Papio ursinus Cytomegaloviruses.</title>
        <authorList>
            <person name="Blewett E.L."/>
            <person name="Sherrod C.J."/>
            <person name="Texier J.R."/>
            <person name="Conrad T.M."/>
            <person name="Dittmer D.P."/>
        </authorList>
    </citation>
    <scope>NUCLEOTIDE SEQUENCE [LARGE SCALE GENOMIC DNA]</scope>
    <source>
        <strain evidence="2">OCOM4-52</strain>
    </source>
</reference>
<evidence type="ECO:0000313" key="2">
    <source>
        <dbReference type="EMBL" id="AKG51558.1"/>
    </source>
</evidence>